<evidence type="ECO:0000313" key="11">
    <source>
        <dbReference type="Proteomes" id="UP001366166"/>
    </source>
</evidence>
<evidence type="ECO:0000256" key="1">
    <source>
        <dbReference type="ARBA" id="ARBA00004651"/>
    </source>
</evidence>
<evidence type="ECO:0000256" key="7">
    <source>
        <dbReference type="ARBA" id="ARBA00023136"/>
    </source>
</evidence>
<keyword evidence="6 8" id="KW-1133">Transmembrane helix</keyword>
<keyword evidence="7 8" id="KW-0472">Membrane</keyword>
<dbReference type="PANTHER" id="PTHR33908">
    <property type="entry name" value="MANNOSYLTRANSFERASE YKCB-RELATED"/>
    <property type="match status" value="1"/>
</dbReference>
<evidence type="ECO:0000256" key="4">
    <source>
        <dbReference type="ARBA" id="ARBA00022679"/>
    </source>
</evidence>
<keyword evidence="4" id="KW-0808">Transferase</keyword>
<proteinExistence type="predicted"/>
<sequence length="998" mass="110615">MDGPRTLITWRPNISWASWALAAIVALGLALRLWGLDWPAGMHPDEWAADIIASFAQGHWYYPHPVIWHQAFYLVAGFTYIPVQMLLGKLLVLLGPAYVQVPAIPYLLWGRLWVAIMGAANVWVLYALVRSLGLSRAAGLAGALLLAVNPLLVVHSHYLTVDVPLALAVTLGLWAGVRLYQDPRWWRYLVAGLAFGLTLTTKANGGVILFAFVTAHLAVVWERRPRWPRWLLGQPALFALGGVLGMIAGYPGFLLAKDNPLFKYAEQVHNFTRPHFAEHISFFNSPLGDRLVWSAHTIGDAIGWELVALFALGLALVLWRRYRAAWVVAAYPLFYYFPYLFISHRLAERDLTSIVPPLICLALLPLAWAVGQVPRRGKSAVWALAALALMVHPLGRTVSGAYLFWQEETRISADRWAGADLPPSARLFQGGYGVPQVARSTAFYHSQNLADYEGQDNFVLISSSDADRYFFQWAKIPRNPMGRLLDGFAKWQLVKEFDLGYDQPADKLPGRFKYPVFVDPYLRFYAARPSLEQTQSLGLERPPSIAPAPYAVVYTNHRAYSADGATALVRGPGRAVRVLRPPQPLLAVGVVLVNLGGKPVSLKLEQGPRKQRLRLEPGQREVFTDRPLSWPPPVERVYPYTLWVEGPGPVVLRLLGDPLGLGLRCLEQGRWELAERLLEQAHAARPAALLPRALLAAALLEQGRVQPAGLLLEGQAPAQERLAALVLDSSSDPQWLEHLADWAGLYPDLLANSLTRSYPAQALEPGQDGKARREHPSFDFEAWPAKGGKGRGERFSLKEPWPTWPLSLRLRLSRPDPAQAPAQPLGELVATAKGPRGEDLLVRREISPEDLGEGTRRRTLEMALPAAGPDRLWSFELRCPPGSNLHLDGVELRVAVRPQLARLARWAFWAQGELMRRQGRPAMAAAMLAWVERLDPLFAPGLTSQVRALLASGQPEAALSRLKKAQSELPRGSEPRAWVEGELKKLAIKGSSPAPAPR</sequence>
<dbReference type="EMBL" id="AP028679">
    <property type="protein sequence ID" value="BEQ14372.1"/>
    <property type="molecule type" value="Genomic_DNA"/>
</dbReference>
<evidence type="ECO:0000259" key="9">
    <source>
        <dbReference type="Pfam" id="PF13231"/>
    </source>
</evidence>
<feature type="transmembrane region" description="Helical" evidence="8">
    <location>
        <begin position="14"/>
        <end position="34"/>
    </location>
</feature>
<evidence type="ECO:0000256" key="5">
    <source>
        <dbReference type="ARBA" id="ARBA00022692"/>
    </source>
</evidence>
<dbReference type="AlphaFoldDB" id="A0AAU9EZR4"/>
<feature type="domain" description="Glycosyltransferase RgtA/B/C/D-like" evidence="9">
    <location>
        <begin position="111"/>
        <end position="224"/>
    </location>
</feature>
<dbReference type="Proteomes" id="UP001366166">
    <property type="component" value="Chromosome"/>
</dbReference>
<comment type="subcellular location">
    <subcellularLocation>
        <location evidence="1">Cell membrane</location>
        <topology evidence="1">Multi-pass membrane protein</topology>
    </subcellularLocation>
</comment>
<organism evidence="10 11">
    <name type="scientific">Desulfoferula mesophila</name>
    <dbReference type="NCBI Taxonomy" id="3058419"/>
    <lineage>
        <taxon>Bacteria</taxon>
        <taxon>Pseudomonadati</taxon>
        <taxon>Thermodesulfobacteriota</taxon>
        <taxon>Desulfarculia</taxon>
        <taxon>Desulfarculales</taxon>
        <taxon>Desulfarculaceae</taxon>
        <taxon>Desulfoferula</taxon>
    </lineage>
</organism>
<dbReference type="GO" id="GO:0016763">
    <property type="term" value="F:pentosyltransferase activity"/>
    <property type="evidence" value="ECO:0007669"/>
    <property type="project" value="TreeGrafter"/>
</dbReference>
<dbReference type="PANTHER" id="PTHR33908:SF11">
    <property type="entry name" value="MEMBRANE PROTEIN"/>
    <property type="match status" value="1"/>
</dbReference>
<feature type="transmembrane region" description="Helical" evidence="8">
    <location>
        <begin position="134"/>
        <end position="154"/>
    </location>
</feature>
<keyword evidence="11" id="KW-1185">Reference proteome</keyword>
<feature type="transmembrane region" description="Helical" evidence="8">
    <location>
        <begin position="380"/>
        <end position="405"/>
    </location>
</feature>
<dbReference type="SUPFAM" id="SSF48452">
    <property type="entry name" value="TPR-like"/>
    <property type="match status" value="1"/>
</dbReference>
<dbReference type="RefSeq" id="WP_338606087.1">
    <property type="nucleotide sequence ID" value="NZ_AP028679.1"/>
</dbReference>
<evidence type="ECO:0000256" key="6">
    <source>
        <dbReference type="ARBA" id="ARBA00022989"/>
    </source>
</evidence>
<evidence type="ECO:0000256" key="3">
    <source>
        <dbReference type="ARBA" id="ARBA00022676"/>
    </source>
</evidence>
<keyword evidence="3" id="KW-0328">Glycosyltransferase</keyword>
<name>A0AAU9EZR4_9BACT</name>
<feature type="transmembrane region" description="Helical" evidence="8">
    <location>
        <begin position="106"/>
        <end position="128"/>
    </location>
</feature>
<dbReference type="InterPro" id="IPR011990">
    <property type="entry name" value="TPR-like_helical_dom_sf"/>
</dbReference>
<keyword evidence="2" id="KW-1003">Cell membrane</keyword>
<dbReference type="GO" id="GO:0009103">
    <property type="term" value="P:lipopolysaccharide biosynthetic process"/>
    <property type="evidence" value="ECO:0007669"/>
    <property type="project" value="UniProtKB-ARBA"/>
</dbReference>
<dbReference type="InterPro" id="IPR050297">
    <property type="entry name" value="LipidA_mod_glycosyltrf_83"/>
</dbReference>
<dbReference type="GO" id="GO:0005886">
    <property type="term" value="C:plasma membrane"/>
    <property type="evidence" value="ECO:0007669"/>
    <property type="project" value="UniProtKB-SubCell"/>
</dbReference>
<gene>
    <name evidence="10" type="ORF">FAK_14380</name>
</gene>
<feature type="transmembrane region" description="Helical" evidence="8">
    <location>
        <begin position="301"/>
        <end position="319"/>
    </location>
</feature>
<accession>A0AAU9EZR4</accession>
<feature type="transmembrane region" description="Helical" evidence="8">
    <location>
        <begin position="354"/>
        <end position="373"/>
    </location>
</feature>
<dbReference type="InterPro" id="IPR038731">
    <property type="entry name" value="RgtA/B/C-like"/>
</dbReference>
<evidence type="ECO:0000256" key="8">
    <source>
        <dbReference type="SAM" id="Phobius"/>
    </source>
</evidence>
<feature type="transmembrane region" description="Helical" evidence="8">
    <location>
        <begin position="161"/>
        <end position="180"/>
    </location>
</feature>
<feature type="transmembrane region" description="Helical" evidence="8">
    <location>
        <begin position="231"/>
        <end position="253"/>
    </location>
</feature>
<evidence type="ECO:0000313" key="10">
    <source>
        <dbReference type="EMBL" id="BEQ14372.1"/>
    </source>
</evidence>
<protein>
    <recommendedName>
        <fullName evidence="9">Glycosyltransferase RgtA/B/C/D-like domain-containing protein</fullName>
    </recommendedName>
</protein>
<dbReference type="Pfam" id="PF13231">
    <property type="entry name" value="PMT_2"/>
    <property type="match status" value="1"/>
</dbReference>
<dbReference type="KEGG" id="dmp:FAK_14380"/>
<feature type="transmembrane region" description="Helical" evidence="8">
    <location>
        <begin position="71"/>
        <end position="94"/>
    </location>
</feature>
<feature type="transmembrane region" description="Helical" evidence="8">
    <location>
        <begin position="324"/>
        <end position="342"/>
    </location>
</feature>
<feature type="transmembrane region" description="Helical" evidence="8">
    <location>
        <begin position="186"/>
        <end position="219"/>
    </location>
</feature>
<evidence type="ECO:0000256" key="2">
    <source>
        <dbReference type="ARBA" id="ARBA00022475"/>
    </source>
</evidence>
<keyword evidence="5 8" id="KW-0812">Transmembrane</keyword>
<reference evidence="11" key="1">
    <citation type="journal article" date="2023" name="Arch. Microbiol.">
        <title>Desulfoferula mesophilus gen. nov. sp. nov., a mesophilic sulfate-reducing bacterium isolated from a brackish lake sediment.</title>
        <authorList>
            <person name="Watanabe T."/>
            <person name="Yabe T."/>
            <person name="Tsuji J.M."/>
            <person name="Fukui M."/>
        </authorList>
    </citation>
    <scope>NUCLEOTIDE SEQUENCE [LARGE SCALE GENOMIC DNA]</scope>
    <source>
        <strain evidence="11">12FAK</strain>
    </source>
</reference>